<keyword evidence="1" id="KW-0812">Transmembrane</keyword>
<dbReference type="Proteomes" id="UP000270296">
    <property type="component" value="Unassembled WGS sequence"/>
</dbReference>
<sequence>MQYESPFIEVGIWHDQSLNDGLHANVQRVIPNFAVTYMTLTIFCVITNLVWDEK</sequence>
<evidence type="ECO:0000313" key="4">
    <source>
        <dbReference type="WBParaSite" id="SBAD_0000066301-mRNA-1"/>
    </source>
</evidence>
<evidence type="ECO:0000313" key="3">
    <source>
        <dbReference type="Proteomes" id="UP000270296"/>
    </source>
</evidence>
<feature type="transmembrane region" description="Helical" evidence="1">
    <location>
        <begin position="29"/>
        <end position="51"/>
    </location>
</feature>
<keyword evidence="3" id="KW-1185">Reference proteome</keyword>
<proteinExistence type="predicted"/>
<evidence type="ECO:0000256" key="1">
    <source>
        <dbReference type="SAM" id="Phobius"/>
    </source>
</evidence>
<protein>
    <submittedName>
        <fullName evidence="2 4">Uncharacterized protein</fullName>
    </submittedName>
</protein>
<organism evidence="4">
    <name type="scientific">Soboliphyme baturini</name>
    <dbReference type="NCBI Taxonomy" id="241478"/>
    <lineage>
        <taxon>Eukaryota</taxon>
        <taxon>Metazoa</taxon>
        <taxon>Ecdysozoa</taxon>
        <taxon>Nematoda</taxon>
        <taxon>Enoplea</taxon>
        <taxon>Dorylaimia</taxon>
        <taxon>Dioctophymatida</taxon>
        <taxon>Dioctophymatoidea</taxon>
        <taxon>Soboliphymatidae</taxon>
        <taxon>Soboliphyme</taxon>
    </lineage>
</organism>
<dbReference type="AlphaFoldDB" id="A0A183IAJ6"/>
<accession>A0A183IAJ6</accession>
<gene>
    <name evidence="2" type="ORF">SBAD_LOCUS640</name>
</gene>
<keyword evidence="1" id="KW-1133">Transmembrane helix</keyword>
<keyword evidence="1" id="KW-0472">Membrane</keyword>
<dbReference type="WBParaSite" id="SBAD_0000066301-mRNA-1">
    <property type="protein sequence ID" value="SBAD_0000066301-mRNA-1"/>
    <property type="gene ID" value="SBAD_0000066301"/>
</dbReference>
<evidence type="ECO:0000313" key="2">
    <source>
        <dbReference type="EMBL" id="VDO86272.1"/>
    </source>
</evidence>
<reference evidence="4" key="1">
    <citation type="submission" date="2016-06" db="UniProtKB">
        <authorList>
            <consortium name="WormBaseParasite"/>
        </authorList>
    </citation>
    <scope>IDENTIFICATION</scope>
</reference>
<name>A0A183IAJ6_9BILA</name>
<reference evidence="2 3" key="2">
    <citation type="submission" date="2018-11" db="EMBL/GenBank/DDBJ databases">
        <authorList>
            <consortium name="Pathogen Informatics"/>
        </authorList>
    </citation>
    <scope>NUCLEOTIDE SEQUENCE [LARGE SCALE GENOMIC DNA]</scope>
</reference>
<dbReference type="EMBL" id="UZAM01002468">
    <property type="protein sequence ID" value="VDO86272.1"/>
    <property type="molecule type" value="Genomic_DNA"/>
</dbReference>